<sequence>MKLSGLLRMASLLLIAMSPFVSSQHIASSIGDTVDTLEDNNDHNRVLKPLTKKIKSQKTKEKSIKNKKAKNKKGKKVSKSSKGQDPACDEIEALEKENKIQCASDCSDNYLTCEKGLVVEKALGLGERCYKNESVRTSEGKCVLRDMEDMVLSFKVMDACPNYPELDQCSTTVEEGGASYTGVRNVDGIYYWIDDVIVAYFATDDIEGSGEKGFKIYYTIRFGHDKEANRTVTYVASMNFGTTEVIQWRSADNIDGVERLEYNCVNAPPSPVTIFVEKIVTTNPALIGINEEGEIQLLNIEGNNFYTSEVQVEAEEIGEDYLEMMRNKTEDGVFDTKTIVSALAENLGNSSEDLCAFDNDLCEEELQSDAVSRPAFMYNDVFIFSTTDFSESGYDFSPDIENGFDEAKIPQIQGVIADVVDKRLCQKIWEQDYESGGCDIATPIFPRGQLGKIFPRTTDSLLLPEYLDLVELDAARRRMEFNETKTEWTKKNREDFIGDAFKKLPNKLQLIGNFSSNLDDELKQKFLDLALGEGDGLPDSQLLLETFEEIDRLLLRIYNITDKFEDNLIEIFDLINNVESIRPIVNDLEILSKIVYYVLQAASAIPKIGTFIVPVRNVVGRFKSLLKTANTKLENIEAETTVPARPKIEIFLNKTESTQEVIAKTVFVNQALSSVVQITRNCPSVDSKAKIVNDAIASGKDVVTTAIDDFAAFGESVVRLISLIVDPISIFNTLSDDLRKLAEELRIFDVVLVPIRNLLNKRISVSIPGPFCTTRKILNIPYPCGVRFCRSCSFFGCFNYPCGVNICTKRTVIYLPRWCSIGASFTVGEIVDGITGVLDILFKPLIFLMEQAIKLLGIDFGSFGIPGIDISFNGLSLPSIDLNLPSVDLNLPSPFPEISGLSIDFANAIDIGNFNASFLVPSIGKIPGFEQFQPICASTDFNED</sequence>
<feature type="region of interest" description="Disordered" evidence="1">
    <location>
        <begin position="54"/>
        <end position="85"/>
    </location>
</feature>
<protein>
    <submittedName>
        <fullName evidence="3">Uncharacterized protein</fullName>
    </submittedName>
</protein>
<evidence type="ECO:0000313" key="4">
    <source>
        <dbReference type="Proteomes" id="UP000095751"/>
    </source>
</evidence>
<dbReference type="EMBL" id="KV784365">
    <property type="protein sequence ID" value="OEU12253.1"/>
    <property type="molecule type" value="Genomic_DNA"/>
</dbReference>
<evidence type="ECO:0000256" key="1">
    <source>
        <dbReference type="SAM" id="MobiDB-lite"/>
    </source>
</evidence>
<organism evidence="3 4">
    <name type="scientific">Fragilariopsis cylindrus CCMP1102</name>
    <dbReference type="NCBI Taxonomy" id="635003"/>
    <lineage>
        <taxon>Eukaryota</taxon>
        <taxon>Sar</taxon>
        <taxon>Stramenopiles</taxon>
        <taxon>Ochrophyta</taxon>
        <taxon>Bacillariophyta</taxon>
        <taxon>Bacillariophyceae</taxon>
        <taxon>Bacillariophycidae</taxon>
        <taxon>Bacillariales</taxon>
        <taxon>Bacillariaceae</taxon>
        <taxon>Fragilariopsis</taxon>
    </lineage>
</organism>
<keyword evidence="4" id="KW-1185">Reference proteome</keyword>
<keyword evidence="2" id="KW-0732">Signal</keyword>
<accession>A0A1E7F327</accession>
<feature type="chain" id="PRO_5009192575" evidence="2">
    <location>
        <begin position="24"/>
        <end position="944"/>
    </location>
</feature>
<feature type="signal peptide" evidence="2">
    <location>
        <begin position="1"/>
        <end position="23"/>
    </location>
</feature>
<feature type="compositionally biased region" description="Basic residues" evidence="1">
    <location>
        <begin position="65"/>
        <end position="79"/>
    </location>
</feature>
<evidence type="ECO:0000313" key="3">
    <source>
        <dbReference type="EMBL" id="OEU12253.1"/>
    </source>
</evidence>
<dbReference type="Proteomes" id="UP000095751">
    <property type="component" value="Unassembled WGS sequence"/>
</dbReference>
<reference evidence="3 4" key="1">
    <citation type="submission" date="2016-09" db="EMBL/GenBank/DDBJ databases">
        <title>Extensive genetic diversity and differential bi-allelic expression allows diatom success in the polar Southern Ocean.</title>
        <authorList>
            <consortium name="DOE Joint Genome Institute"/>
            <person name="Mock T."/>
            <person name="Otillar R.P."/>
            <person name="Strauss J."/>
            <person name="Dupont C."/>
            <person name="Frickenhaus S."/>
            <person name="Maumus F."/>
            <person name="Mcmullan M."/>
            <person name="Sanges R."/>
            <person name="Schmutz J."/>
            <person name="Toseland A."/>
            <person name="Valas R."/>
            <person name="Veluchamy A."/>
            <person name="Ward B.J."/>
            <person name="Allen A."/>
            <person name="Barry K."/>
            <person name="Falciatore A."/>
            <person name="Ferrante M."/>
            <person name="Fortunato A.E."/>
            <person name="Gloeckner G."/>
            <person name="Gruber A."/>
            <person name="Hipkin R."/>
            <person name="Janech M."/>
            <person name="Kroth P."/>
            <person name="Leese F."/>
            <person name="Lindquist E."/>
            <person name="Lyon B.R."/>
            <person name="Martin J."/>
            <person name="Mayer C."/>
            <person name="Parker M."/>
            <person name="Quesneville H."/>
            <person name="Raymond J."/>
            <person name="Uhlig C."/>
            <person name="Valentin K.U."/>
            <person name="Worden A.Z."/>
            <person name="Armbrust E.V."/>
            <person name="Bowler C."/>
            <person name="Green B."/>
            <person name="Moulton V."/>
            <person name="Van Oosterhout C."/>
            <person name="Grigoriev I."/>
        </authorList>
    </citation>
    <scope>NUCLEOTIDE SEQUENCE [LARGE SCALE GENOMIC DNA]</scope>
    <source>
        <strain evidence="3 4">CCMP1102</strain>
    </source>
</reference>
<evidence type="ECO:0000256" key="2">
    <source>
        <dbReference type="SAM" id="SignalP"/>
    </source>
</evidence>
<name>A0A1E7F327_9STRA</name>
<dbReference type="AlphaFoldDB" id="A0A1E7F327"/>
<proteinExistence type="predicted"/>
<dbReference type="InParanoid" id="A0A1E7F327"/>
<gene>
    <name evidence="3" type="ORF">FRACYDRAFT_244514</name>
</gene>
<dbReference type="KEGG" id="fcy:FRACYDRAFT_244514"/>